<dbReference type="InterPro" id="IPR050416">
    <property type="entry name" value="FAD-linked_Oxidoreductase"/>
</dbReference>
<dbReference type="HOGENOM" id="CLU_018354_2_0_11"/>
<evidence type="ECO:0000256" key="1">
    <source>
        <dbReference type="ARBA" id="ARBA00001974"/>
    </source>
</evidence>
<dbReference type="PROSITE" id="PS51387">
    <property type="entry name" value="FAD_PCMH"/>
    <property type="match status" value="1"/>
</dbReference>
<evidence type="ECO:0000313" key="8">
    <source>
        <dbReference type="Proteomes" id="UP000017984"/>
    </source>
</evidence>
<dbReference type="AlphaFoldDB" id="V6JHZ9"/>
<protein>
    <recommendedName>
        <fullName evidence="6">FAD-binding PCMH-type domain-containing protein</fullName>
    </recommendedName>
</protein>
<sequence>MSTPSSPPGSPALIEVGPGDDRYEALRRGFNQRWIATPDHIVVATSTDDVVAAVNAWLDRHPGTDTPARRITARSGGHCYEDFVCGDDVAVIIDVSAMDRVYYDATMDAYCVEAGASNWHIATQLYRRHGLALPGGSCYSVGAGGHISAGGFGLLSRLHGLTIDHLYAVEVVTVRDRTRAAVTVARKDSTDESLRDLWWAHTGAGGGNFGVITRYWFRDLAPPPAQVLLRTIAWEWKLFEEHPDRFRSLVHRYGRFFQDEHSGGDSDFPWPFDYEDMFTLLKLNHRKAGKVGLIVQLDGDRADSPDRLERFLDYLAPERDYPRSTLDRRTGEHPALEALYIPTRLPWLTATQNLNESGPSRCGKYKSAYHTAAFTERQLQVIYQHLTDPRYANDQALLQVDSYGGRINDIPPDATAVPQRSSVLKLQFQTYWTWDKDANFDGVYDYLDARADPSIAQPHLDWIRSFYADMYKSTGGVPAIAPSAAPPAGHTTDGCYIGYCDADLSDPTMNPPANGQPWHRLYYKDSYQRLQATKAHWDPRNVFRHRQSIRLPGTD</sequence>
<evidence type="ECO:0000256" key="3">
    <source>
        <dbReference type="ARBA" id="ARBA00022630"/>
    </source>
</evidence>
<organism evidence="7 8">
    <name type="scientific">Streptomyces roseochromogenus subsp. oscitans DS 12.976</name>
    <dbReference type="NCBI Taxonomy" id="1352936"/>
    <lineage>
        <taxon>Bacteria</taxon>
        <taxon>Bacillati</taxon>
        <taxon>Actinomycetota</taxon>
        <taxon>Actinomycetes</taxon>
        <taxon>Kitasatosporales</taxon>
        <taxon>Streptomycetaceae</taxon>
        <taxon>Streptomyces</taxon>
    </lineage>
</organism>
<dbReference type="InterPro" id="IPR036318">
    <property type="entry name" value="FAD-bd_PCMH-like_sf"/>
</dbReference>
<dbReference type="Gene3D" id="3.40.462.20">
    <property type="match status" value="1"/>
</dbReference>
<keyword evidence="5" id="KW-0560">Oxidoreductase</keyword>
<evidence type="ECO:0000259" key="6">
    <source>
        <dbReference type="PROSITE" id="PS51387"/>
    </source>
</evidence>
<dbReference type="PANTHER" id="PTHR42973:SF39">
    <property type="entry name" value="FAD-BINDING PCMH-TYPE DOMAIN-CONTAINING PROTEIN"/>
    <property type="match status" value="1"/>
</dbReference>
<name>V6JHZ9_STRRC</name>
<dbReference type="InterPro" id="IPR016169">
    <property type="entry name" value="FAD-bd_PCMH_sub2"/>
</dbReference>
<proteinExistence type="inferred from homology"/>
<dbReference type="InterPro" id="IPR012951">
    <property type="entry name" value="BBE"/>
</dbReference>
<dbReference type="InterPro" id="IPR006094">
    <property type="entry name" value="Oxid_FAD_bind_N"/>
</dbReference>
<evidence type="ECO:0000313" key="7">
    <source>
        <dbReference type="EMBL" id="EST19480.1"/>
    </source>
</evidence>
<evidence type="ECO:0000256" key="4">
    <source>
        <dbReference type="ARBA" id="ARBA00022827"/>
    </source>
</evidence>
<evidence type="ECO:0000256" key="2">
    <source>
        <dbReference type="ARBA" id="ARBA00005466"/>
    </source>
</evidence>
<comment type="similarity">
    <text evidence="2">Belongs to the oxygen-dependent FAD-linked oxidoreductase family.</text>
</comment>
<keyword evidence="4" id="KW-0274">FAD</keyword>
<dbReference type="InterPro" id="IPR016166">
    <property type="entry name" value="FAD-bd_PCMH"/>
</dbReference>
<dbReference type="OrthoDB" id="545125at2"/>
<evidence type="ECO:0000256" key="5">
    <source>
        <dbReference type="ARBA" id="ARBA00023002"/>
    </source>
</evidence>
<dbReference type="SUPFAM" id="SSF56176">
    <property type="entry name" value="FAD-binding/transporter-associated domain-like"/>
    <property type="match status" value="1"/>
</dbReference>
<dbReference type="GO" id="GO:0016491">
    <property type="term" value="F:oxidoreductase activity"/>
    <property type="evidence" value="ECO:0007669"/>
    <property type="project" value="UniProtKB-KW"/>
</dbReference>
<reference evidence="7 8" key="1">
    <citation type="journal article" date="2014" name="Genome Announc.">
        <title>Draft Genome Sequence of Streptomyces roseochromogenes subsp. oscitans DS 12.976, Producer of the Aminocoumarin Antibiotic Clorobiocin.</title>
        <authorList>
            <person name="Ruckert C."/>
            <person name="Kalinowski J."/>
            <person name="Heide L."/>
            <person name="Apel A.K."/>
        </authorList>
    </citation>
    <scope>NUCLEOTIDE SEQUENCE [LARGE SCALE GENOMIC DNA]</scope>
    <source>
        <strain evidence="7 8">DS 12.976</strain>
    </source>
</reference>
<gene>
    <name evidence="7" type="ORF">M878_42230</name>
</gene>
<dbReference type="EMBL" id="AWQX01000379">
    <property type="protein sequence ID" value="EST19480.1"/>
    <property type="molecule type" value="Genomic_DNA"/>
</dbReference>
<dbReference type="STRING" id="1352936.M878_42230"/>
<dbReference type="Pfam" id="PF01565">
    <property type="entry name" value="FAD_binding_4"/>
    <property type="match status" value="1"/>
</dbReference>
<keyword evidence="8" id="KW-1185">Reference proteome</keyword>
<accession>V6JHZ9</accession>
<feature type="domain" description="FAD-binding PCMH-type" evidence="6">
    <location>
        <begin position="34"/>
        <end position="222"/>
    </location>
</feature>
<dbReference type="PATRIC" id="fig|1352936.5.peg.8742"/>
<dbReference type="Pfam" id="PF08031">
    <property type="entry name" value="BBE"/>
    <property type="match status" value="1"/>
</dbReference>
<comment type="caution">
    <text evidence="7">The sequence shown here is derived from an EMBL/GenBank/DDBJ whole genome shotgun (WGS) entry which is preliminary data.</text>
</comment>
<dbReference type="Proteomes" id="UP000017984">
    <property type="component" value="Chromosome"/>
</dbReference>
<keyword evidence="3" id="KW-0285">Flavoprotein</keyword>
<dbReference type="Gene3D" id="3.30.465.10">
    <property type="match status" value="1"/>
</dbReference>
<dbReference type="GO" id="GO:0071949">
    <property type="term" value="F:FAD binding"/>
    <property type="evidence" value="ECO:0007669"/>
    <property type="project" value="InterPro"/>
</dbReference>
<dbReference type="RefSeq" id="WP_023553262.1">
    <property type="nucleotide sequence ID" value="NZ_CM002285.1"/>
</dbReference>
<comment type="cofactor">
    <cofactor evidence="1">
        <name>FAD</name>
        <dbReference type="ChEBI" id="CHEBI:57692"/>
    </cofactor>
</comment>
<dbReference type="PANTHER" id="PTHR42973">
    <property type="entry name" value="BINDING OXIDOREDUCTASE, PUTATIVE (AFU_ORTHOLOGUE AFUA_1G17690)-RELATED"/>
    <property type="match status" value="1"/>
</dbReference>